<evidence type="ECO:0000256" key="2">
    <source>
        <dbReference type="ARBA" id="ARBA00022490"/>
    </source>
</evidence>
<accession>A0A7J3M4A0</accession>
<sequence length="263" mass="29591">MPKIEFLSESDEKIVFILRNASPALANSIRRAMKSLVPTLAIDYVDFYANSSYFYDEMIAHRLAMIPIKTVDRFKMQKDCSCGGVGCPSCQVSFRLNVEGPRIVYSGDFVSDDPEVHFAYKDVPVLELFNGQQLMIEAVARLGTGKEHSKFQPVSICFYKIIPRIEISKNCNQCKECIKACPRNLLELKDDKVVVTNLLECSMCKECENACEEKAIRIFETNDFLFTAEATGAMPAKIVLKKALEILKSKAENFGKLLAEINV</sequence>
<comment type="function">
    <text evidence="5">DNA-dependent RNA polymerase (RNAP) catalyzes the transcription of DNA into RNA using the four ribonucleoside triphosphates as substrates.</text>
</comment>
<keyword evidence="5" id="KW-0003">3Fe-4S</keyword>
<dbReference type="GO" id="GO:0005737">
    <property type="term" value="C:cytoplasm"/>
    <property type="evidence" value="ECO:0007669"/>
    <property type="project" value="UniProtKB-SubCell"/>
</dbReference>
<evidence type="ECO:0000313" key="7">
    <source>
        <dbReference type="EMBL" id="HGT83609.1"/>
    </source>
</evidence>
<feature type="binding site" evidence="5">
    <location>
        <position position="204"/>
    </location>
    <ligand>
        <name>[3Fe-4S] cluster</name>
        <dbReference type="ChEBI" id="CHEBI:21137"/>
    </ligand>
</feature>
<dbReference type="InterPro" id="IPR017896">
    <property type="entry name" value="4Fe4S_Fe-S-bd"/>
</dbReference>
<dbReference type="Gene3D" id="2.170.120.12">
    <property type="entry name" value="DNA-directed RNA polymerase, insert domain"/>
    <property type="match status" value="1"/>
</dbReference>
<keyword evidence="5" id="KW-0411">Iron-sulfur</keyword>
<comment type="catalytic activity">
    <reaction evidence="5">
        <text>RNA(n) + a ribonucleoside 5'-triphosphate = RNA(n+1) + diphosphate</text>
        <dbReference type="Rhea" id="RHEA:21248"/>
        <dbReference type="Rhea" id="RHEA-COMP:14527"/>
        <dbReference type="Rhea" id="RHEA-COMP:17342"/>
        <dbReference type="ChEBI" id="CHEBI:33019"/>
        <dbReference type="ChEBI" id="CHEBI:61557"/>
        <dbReference type="ChEBI" id="CHEBI:140395"/>
        <dbReference type="EC" id="2.7.7.6"/>
    </reaction>
</comment>
<dbReference type="GO" id="GO:0003899">
    <property type="term" value="F:DNA-directed RNA polymerase activity"/>
    <property type="evidence" value="ECO:0007669"/>
    <property type="project" value="UniProtKB-UniRule"/>
</dbReference>
<dbReference type="GO" id="GO:0006351">
    <property type="term" value="P:DNA-templated transcription"/>
    <property type="evidence" value="ECO:0007669"/>
    <property type="project" value="UniProtKB-UniRule"/>
</dbReference>
<dbReference type="SUPFAM" id="SSF56553">
    <property type="entry name" value="Insert subdomain of RNA polymerase alpha subunit"/>
    <property type="match status" value="1"/>
</dbReference>
<feature type="binding site" evidence="5">
    <location>
        <position position="201"/>
    </location>
    <ligand>
        <name>[3Fe-4S] cluster</name>
        <dbReference type="ChEBI" id="CHEBI:21137"/>
    </ligand>
</feature>
<evidence type="ECO:0000256" key="4">
    <source>
        <dbReference type="ARBA" id="ARBA00025804"/>
    </source>
</evidence>
<gene>
    <name evidence="5" type="primary">rpo3</name>
    <name evidence="5" type="synonym">rpoD</name>
    <name evidence="7" type="ORF">ENT52_07800</name>
</gene>
<keyword evidence="5" id="KW-0479">Metal-binding</keyword>
<evidence type="ECO:0000256" key="5">
    <source>
        <dbReference type="HAMAP-Rule" id="MF_00320"/>
    </source>
</evidence>
<keyword evidence="3 5" id="KW-0804">Transcription</keyword>
<dbReference type="InterPro" id="IPR017900">
    <property type="entry name" value="4Fe4S_Fe_S_CS"/>
</dbReference>
<dbReference type="InterPro" id="IPR011262">
    <property type="entry name" value="DNA-dir_RNA_pol_insert"/>
</dbReference>
<dbReference type="InterPro" id="IPR001514">
    <property type="entry name" value="DNA-dir_RNA_pol_30-40kDasu_CS"/>
</dbReference>
<dbReference type="Pfam" id="PF01193">
    <property type="entry name" value="RNA_pol_L"/>
    <property type="match status" value="1"/>
</dbReference>
<dbReference type="InterPro" id="IPR050518">
    <property type="entry name" value="Rpo3/RPB3_RNA_Pol_subunit"/>
</dbReference>
<dbReference type="InterPro" id="IPR022842">
    <property type="entry name" value="RNAP_Rpo3/Rpb3/RPAC1"/>
</dbReference>
<keyword evidence="1 5" id="KW-0240">DNA-directed RNA polymerase</keyword>
<proteinExistence type="inferred from homology"/>
<comment type="subunit">
    <text evidence="5">Part of the RNA polymerase complex.</text>
</comment>
<dbReference type="PANTHER" id="PTHR11800:SF2">
    <property type="entry name" value="DNA-DIRECTED RNA POLYMERASE II SUBUNIT RPB3"/>
    <property type="match status" value="1"/>
</dbReference>
<name>A0A7J3M4A0_ARCFL</name>
<dbReference type="GO" id="GO:0046872">
    <property type="term" value="F:metal ion binding"/>
    <property type="evidence" value="ECO:0007669"/>
    <property type="project" value="UniProtKB-KW"/>
</dbReference>
<evidence type="ECO:0000256" key="3">
    <source>
        <dbReference type="ARBA" id="ARBA00023163"/>
    </source>
</evidence>
<comment type="similarity">
    <text evidence="4 5">Belongs to the archaeal Rpo3/eukaryotic RPB3 RNA polymerase subunit family.</text>
</comment>
<dbReference type="InterPro" id="IPR036603">
    <property type="entry name" value="RBP11-like"/>
</dbReference>
<dbReference type="Gene3D" id="3.30.1360.10">
    <property type="entry name" value="RNA polymerase, RBP11-like subunit"/>
    <property type="match status" value="1"/>
</dbReference>
<dbReference type="PROSITE" id="PS00198">
    <property type="entry name" value="4FE4S_FER_1"/>
    <property type="match status" value="2"/>
</dbReference>
<dbReference type="InterPro" id="IPR036643">
    <property type="entry name" value="RNApol_insert_sf"/>
</dbReference>
<dbReference type="GO" id="GO:0000428">
    <property type="term" value="C:DNA-directed RNA polymerase complex"/>
    <property type="evidence" value="ECO:0007669"/>
    <property type="project" value="UniProtKB-KW"/>
</dbReference>
<dbReference type="PANTHER" id="PTHR11800">
    <property type="entry name" value="DNA-DIRECTED RNA POLYMERASE"/>
    <property type="match status" value="1"/>
</dbReference>
<dbReference type="CDD" id="cd07030">
    <property type="entry name" value="RNAP_D"/>
    <property type="match status" value="1"/>
</dbReference>
<comment type="cofactor">
    <cofactor evidence="5">
        <name>[3Fe-4S] cluster</name>
        <dbReference type="ChEBI" id="CHEBI:21137"/>
    </cofactor>
    <text evidence="5">Binds 1 [3Fe-4S] cluster.</text>
</comment>
<dbReference type="PROSITE" id="PS00446">
    <property type="entry name" value="RNA_POL_D_30KD"/>
    <property type="match status" value="1"/>
</dbReference>
<comment type="subcellular location">
    <subcellularLocation>
        <location evidence="5">Cytoplasm</location>
    </subcellularLocation>
</comment>
<dbReference type="PROSITE" id="PS51379">
    <property type="entry name" value="4FE4S_FER_2"/>
    <property type="match status" value="2"/>
</dbReference>
<keyword evidence="5 7" id="KW-0808">Transferase</keyword>
<dbReference type="InterPro" id="IPR011263">
    <property type="entry name" value="DNA-dir_RNA_pol_RpoA/D/Rpb3"/>
</dbReference>
<keyword evidence="5" id="KW-0408">Iron</keyword>
<dbReference type="SMART" id="SM00662">
    <property type="entry name" value="RPOLD"/>
    <property type="match status" value="1"/>
</dbReference>
<keyword evidence="5 7" id="KW-0548">Nucleotidyltransferase</keyword>
<evidence type="ECO:0000256" key="1">
    <source>
        <dbReference type="ARBA" id="ARBA00022478"/>
    </source>
</evidence>
<evidence type="ECO:0000259" key="6">
    <source>
        <dbReference type="PROSITE" id="PS51379"/>
    </source>
</evidence>
<dbReference type="GO" id="GO:0051538">
    <property type="term" value="F:3 iron, 4 sulfur cluster binding"/>
    <property type="evidence" value="ECO:0007669"/>
    <property type="project" value="UniProtKB-KW"/>
</dbReference>
<feature type="domain" description="4Fe-4S ferredoxin-type" evidence="6">
    <location>
        <begin position="161"/>
        <end position="191"/>
    </location>
</feature>
<dbReference type="Gene3D" id="3.30.70.3110">
    <property type="match status" value="1"/>
</dbReference>
<dbReference type="GO" id="GO:0046983">
    <property type="term" value="F:protein dimerization activity"/>
    <property type="evidence" value="ECO:0007669"/>
    <property type="project" value="InterPro"/>
</dbReference>
<protein>
    <recommendedName>
        <fullName evidence="5">DNA-directed RNA polymerase subunit Rpo3</fullName>
        <ecNumber evidence="5">2.7.7.6</ecNumber>
    </recommendedName>
    <alternativeName>
        <fullName evidence="5">DNA-directed RNA polymerase subunit D</fullName>
    </alternativeName>
</protein>
<dbReference type="HAMAP" id="MF_00320">
    <property type="entry name" value="RNApol_arch_Rpo3"/>
    <property type="match status" value="1"/>
</dbReference>
<keyword evidence="2 5" id="KW-0963">Cytoplasm</keyword>
<reference evidence="7" key="1">
    <citation type="journal article" date="2020" name="mSystems">
        <title>Genome- and Community-Level Interaction Insights into Carbon Utilization and Element Cycling Functions of Hydrothermarchaeota in Hydrothermal Sediment.</title>
        <authorList>
            <person name="Zhou Z."/>
            <person name="Liu Y."/>
            <person name="Xu W."/>
            <person name="Pan J."/>
            <person name="Luo Z.H."/>
            <person name="Li M."/>
        </authorList>
    </citation>
    <scope>NUCLEOTIDE SEQUENCE [LARGE SCALE GENOMIC DNA]</scope>
    <source>
        <strain evidence="7">SpSt-587</strain>
    </source>
</reference>
<comment type="caution">
    <text evidence="7">The sequence shown here is derived from an EMBL/GenBank/DDBJ whole genome shotgun (WGS) entry which is preliminary data.</text>
</comment>
<dbReference type="AlphaFoldDB" id="A0A7J3M4A0"/>
<dbReference type="NCBIfam" id="NF001988">
    <property type="entry name" value="PRK00783.1"/>
    <property type="match status" value="1"/>
</dbReference>
<dbReference type="GO" id="GO:0016491">
    <property type="term" value="F:oxidoreductase activity"/>
    <property type="evidence" value="ECO:0007669"/>
    <property type="project" value="UniProtKB-ARBA"/>
</dbReference>
<dbReference type="EMBL" id="DSYZ01000144">
    <property type="protein sequence ID" value="HGT83609.1"/>
    <property type="molecule type" value="Genomic_DNA"/>
</dbReference>
<dbReference type="EC" id="2.7.7.6" evidence="5"/>
<dbReference type="Pfam" id="PF01000">
    <property type="entry name" value="RNA_pol_A_bac"/>
    <property type="match status" value="1"/>
</dbReference>
<feature type="domain" description="4Fe-4S ferredoxin-type" evidence="6">
    <location>
        <begin position="192"/>
        <end position="221"/>
    </location>
</feature>
<dbReference type="SUPFAM" id="SSF55257">
    <property type="entry name" value="RBP11-like subunits of RNA polymerase"/>
    <property type="match status" value="1"/>
</dbReference>
<organism evidence="7">
    <name type="scientific">Archaeoglobus fulgidus</name>
    <dbReference type="NCBI Taxonomy" id="2234"/>
    <lineage>
        <taxon>Archaea</taxon>
        <taxon>Methanobacteriati</taxon>
        <taxon>Methanobacteriota</taxon>
        <taxon>Archaeoglobi</taxon>
        <taxon>Archaeoglobales</taxon>
        <taxon>Archaeoglobaceae</taxon>
        <taxon>Archaeoglobus</taxon>
    </lineage>
</organism>
<dbReference type="GO" id="GO:0003677">
    <property type="term" value="F:DNA binding"/>
    <property type="evidence" value="ECO:0007669"/>
    <property type="project" value="UniProtKB-UniRule"/>
</dbReference>
<feature type="binding site" evidence="5">
    <location>
        <position position="207"/>
    </location>
    <ligand>
        <name>[3Fe-4S] cluster</name>
        <dbReference type="ChEBI" id="CHEBI:21137"/>
    </ligand>
</feature>